<evidence type="ECO:0000313" key="2">
    <source>
        <dbReference type="EMBL" id="NJP45645.1"/>
    </source>
</evidence>
<reference evidence="2 3" key="1">
    <citation type="submission" date="2020-03" db="EMBL/GenBank/DDBJ databases">
        <title>WGS of actinomycetes isolated from Thailand.</title>
        <authorList>
            <person name="Thawai C."/>
        </authorList>
    </citation>
    <scope>NUCLEOTIDE SEQUENCE [LARGE SCALE GENOMIC DNA]</scope>
    <source>
        <strain evidence="2 3">PRB2-1</strain>
    </source>
</reference>
<keyword evidence="3" id="KW-1185">Reference proteome</keyword>
<dbReference type="InterPro" id="IPR008557">
    <property type="entry name" value="PhoX"/>
</dbReference>
<feature type="region of interest" description="Disordered" evidence="1">
    <location>
        <begin position="1"/>
        <end position="76"/>
    </location>
</feature>
<dbReference type="Proteomes" id="UP000734511">
    <property type="component" value="Unassembled WGS sequence"/>
</dbReference>
<dbReference type="PANTHER" id="PTHR35399">
    <property type="entry name" value="SLR8030 PROTEIN"/>
    <property type="match status" value="1"/>
</dbReference>
<dbReference type="EMBL" id="JAATEJ010000016">
    <property type="protein sequence ID" value="NJP45645.1"/>
    <property type="molecule type" value="Genomic_DNA"/>
</dbReference>
<feature type="region of interest" description="Disordered" evidence="1">
    <location>
        <begin position="88"/>
        <end position="110"/>
    </location>
</feature>
<protein>
    <submittedName>
        <fullName evidence="2">DUF839 domain-containing protein</fullName>
    </submittedName>
</protein>
<comment type="caution">
    <text evidence="2">The sequence shown here is derived from an EMBL/GenBank/DDBJ whole genome shotgun (WGS) entry which is preliminary data.</text>
</comment>
<gene>
    <name evidence="2" type="ORF">HCN08_19890</name>
</gene>
<sequence>MHDEPGRRARRTSPYDRAVDGDGTGPRARERRGPRPPRAPSRTPHVHGDVAPGGEPGSRTHRVRTPAPAARGAIVPLSRRDAVPLLTAPAGAPDRALPRTGRPRGSTPWGTWLTCDETGSGHVVEVEPYNGPGGPDDRRRVPLKALGRCAPTAVAVDPRRGHLYLTEDAAAPAGLLYRWTPPRGFAHGPGKLAQLGETDGHLQAFRCFDSAGRFVADLSRPARTGVRYGVDWIDVPDRTAETAPVRAQFTGDQVTRACGLADMWWADGGVYVVVSSGAAGAGPRRRDGSVWFYDPSRRTLALTALPGSR</sequence>
<name>A0ABX0ZRK1_9ACTN</name>
<proteinExistence type="predicted"/>
<dbReference type="Pfam" id="PF05787">
    <property type="entry name" value="PhoX"/>
    <property type="match status" value="1"/>
</dbReference>
<dbReference type="PANTHER" id="PTHR35399:SF4">
    <property type="entry name" value="MEMBRANE PROTEIN"/>
    <property type="match status" value="1"/>
</dbReference>
<dbReference type="SUPFAM" id="SSF50956">
    <property type="entry name" value="Thermostable phytase (3-phytase)"/>
    <property type="match status" value="1"/>
</dbReference>
<feature type="compositionally biased region" description="Basic and acidic residues" evidence="1">
    <location>
        <begin position="1"/>
        <end position="20"/>
    </location>
</feature>
<accession>A0ABX0ZRK1</accession>
<organism evidence="2 3">
    <name type="scientific">Actinacidiphila epipremni</name>
    <dbReference type="NCBI Taxonomy" id="2053013"/>
    <lineage>
        <taxon>Bacteria</taxon>
        <taxon>Bacillati</taxon>
        <taxon>Actinomycetota</taxon>
        <taxon>Actinomycetes</taxon>
        <taxon>Kitasatosporales</taxon>
        <taxon>Streptomycetaceae</taxon>
        <taxon>Actinacidiphila</taxon>
    </lineage>
</organism>
<evidence type="ECO:0000256" key="1">
    <source>
        <dbReference type="SAM" id="MobiDB-lite"/>
    </source>
</evidence>
<evidence type="ECO:0000313" key="3">
    <source>
        <dbReference type="Proteomes" id="UP000734511"/>
    </source>
</evidence>